<feature type="signal peptide" evidence="1">
    <location>
        <begin position="1"/>
        <end position="24"/>
    </location>
</feature>
<sequence>MESGLLYAAVMLVLLIVYSVGSNGAYPLTDAVPQIIGIAFDLIIIRASTHIEGNYTTAPATAGPTFAVSIGPNSESDTAASYDRGLATRAESDDHDLEFRVPGRGVNNWDREVNSDKMELRIVRPYS</sequence>
<accession>A0A0D0ALP5</accession>
<keyword evidence="1" id="KW-0732">Signal</keyword>
<dbReference type="Proteomes" id="UP000053593">
    <property type="component" value="Unassembled WGS sequence"/>
</dbReference>
<dbReference type="OrthoDB" id="3346544at2759"/>
<evidence type="ECO:0000313" key="2">
    <source>
        <dbReference type="EMBL" id="KIK51145.1"/>
    </source>
</evidence>
<evidence type="ECO:0000256" key="1">
    <source>
        <dbReference type="SAM" id="SignalP"/>
    </source>
</evidence>
<protein>
    <submittedName>
        <fullName evidence="2">Uncharacterized protein</fullName>
    </submittedName>
</protein>
<evidence type="ECO:0000313" key="3">
    <source>
        <dbReference type="Proteomes" id="UP000053593"/>
    </source>
</evidence>
<proteinExistence type="predicted"/>
<keyword evidence="3" id="KW-1185">Reference proteome</keyword>
<reference evidence="2 3" key="1">
    <citation type="submission" date="2014-04" db="EMBL/GenBank/DDBJ databases">
        <title>Evolutionary Origins and Diversification of the Mycorrhizal Mutualists.</title>
        <authorList>
            <consortium name="DOE Joint Genome Institute"/>
            <consortium name="Mycorrhizal Genomics Consortium"/>
            <person name="Kohler A."/>
            <person name="Kuo A."/>
            <person name="Nagy L.G."/>
            <person name="Floudas D."/>
            <person name="Copeland A."/>
            <person name="Barry K.W."/>
            <person name="Cichocki N."/>
            <person name="Veneault-Fourrey C."/>
            <person name="LaButti K."/>
            <person name="Lindquist E.A."/>
            <person name="Lipzen A."/>
            <person name="Lundell T."/>
            <person name="Morin E."/>
            <person name="Murat C."/>
            <person name="Riley R."/>
            <person name="Ohm R."/>
            <person name="Sun H."/>
            <person name="Tunlid A."/>
            <person name="Henrissat B."/>
            <person name="Grigoriev I.V."/>
            <person name="Hibbett D.S."/>
            <person name="Martin F."/>
        </authorList>
    </citation>
    <scope>NUCLEOTIDE SEQUENCE [LARGE SCALE GENOMIC DNA]</scope>
    <source>
        <strain evidence="2 3">FD-317 M1</strain>
    </source>
</reference>
<dbReference type="HOGENOM" id="CLU_1970803_0_0_1"/>
<dbReference type="EMBL" id="KN834871">
    <property type="protein sequence ID" value="KIK51145.1"/>
    <property type="molecule type" value="Genomic_DNA"/>
</dbReference>
<name>A0A0D0ALP5_9AGAR</name>
<dbReference type="AlphaFoldDB" id="A0A0D0ALP5"/>
<organism evidence="2 3">
    <name type="scientific">Collybiopsis luxurians FD-317 M1</name>
    <dbReference type="NCBI Taxonomy" id="944289"/>
    <lineage>
        <taxon>Eukaryota</taxon>
        <taxon>Fungi</taxon>
        <taxon>Dikarya</taxon>
        <taxon>Basidiomycota</taxon>
        <taxon>Agaricomycotina</taxon>
        <taxon>Agaricomycetes</taxon>
        <taxon>Agaricomycetidae</taxon>
        <taxon>Agaricales</taxon>
        <taxon>Marasmiineae</taxon>
        <taxon>Omphalotaceae</taxon>
        <taxon>Collybiopsis</taxon>
        <taxon>Collybiopsis luxurians</taxon>
    </lineage>
</organism>
<feature type="chain" id="PRO_5002207598" evidence="1">
    <location>
        <begin position="25"/>
        <end position="127"/>
    </location>
</feature>
<gene>
    <name evidence="2" type="ORF">GYMLUDRAFT_64979</name>
</gene>